<dbReference type="SUPFAM" id="SSF50044">
    <property type="entry name" value="SH3-domain"/>
    <property type="match status" value="5"/>
</dbReference>
<feature type="compositionally biased region" description="Low complexity" evidence="3">
    <location>
        <begin position="483"/>
        <end position="498"/>
    </location>
</feature>
<dbReference type="PROSITE" id="PS50002">
    <property type="entry name" value="SH3"/>
    <property type="match status" value="4"/>
</dbReference>
<feature type="compositionally biased region" description="Low complexity" evidence="3">
    <location>
        <begin position="614"/>
        <end position="625"/>
    </location>
</feature>
<feature type="compositionally biased region" description="Basic and acidic residues" evidence="3">
    <location>
        <begin position="509"/>
        <end position="522"/>
    </location>
</feature>
<feature type="compositionally biased region" description="Low complexity" evidence="3">
    <location>
        <begin position="236"/>
        <end position="247"/>
    </location>
</feature>
<feature type="compositionally biased region" description="Pro residues" evidence="3">
    <location>
        <begin position="713"/>
        <end position="725"/>
    </location>
</feature>
<gene>
    <name evidence="5" type="ORF">PoB_003811900</name>
</gene>
<feature type="compositionally biased region" description="Polar residues" evidence="3">
    <location>
        <begin position="1175"/>
        <end position="1192"/>
    </location>
</feature>
<dbReference type="Gene3D" id="2.30.30.40">
    <property type="entry name" value="SH3 Domains"/>
    <property type="match status" value="5"/>
</dbReference>
<feature type="compositionally biased region" description="Low complexity" evidence="3">
    <location>
        <begin position="280"/>
        <end position="309"/>
    </location>
</feature>
<feature type="compositionally biased region" description="Polar residues" evidence="3">
    <location>
        <begin position="29"/>
        <end position="40"/>
    </location>
</feature>
<feature type="compositionally biased region" description="Polar residues" evidence="3">
    <location>
        <begin position="175"/>
        <end position="184"/>
    </location>
</feature>
<feature type="compositionally biased region" description="Polar residues" evidence="3">
    <location>
        <begin position="418"/>
        <end position="434"/>
    </location>
</feature>
<evidence type="ECO:0000256" key="1">
    <source>
        <dbReference type="ARBA" id="ARBA00022443"/>
    </source>
</evidence>
<dbReference type="GO" id="GO:0033565">
    <property type="term" value="C:ESCRT-0 complex"/>
    <property type="evidence" value="ECO:0007669"/>
    <property type="project" value="TreeGrafter"/>
</dbReference>
<evidence type="ECO:0000313" key="6">
    <source>
        <dbReference type="Proteomes" id="UP000735302"/>
    </source>
</evidence>
<organism evidence="5 6">
    <name type="scientific">Plakobranchus ocellatus</name>
    <dbReference type="NCBI Taxonomy" id="259542"/>
    <lineage>
        <taxon>Eukaryota</taxon>
        <taxon>Metazoa</taxon>
        <taxon>Spiralia</taxon>
        <taxon>Lophotrochozoa</taxon>
        <taxon>Mollusca</taxon>
        <taxon>Gastropoda</taxon>
        <taxon>Heterobranchia</taxon>
        <taxon>Euthyneura</taxon>
        <taxon>Panpulmonata</taxon>
        <taxon>Sacoglossa</taxon>
        <taxon>Placobranchoidea</taxon>
        <taxon>Plakobranchidae</taxon>
        <taxon>Plakobranchus</taxon>
    </lineage>
</organism>
<evidence type="ECO:0000259" key="4">
    <source>
        <dbReference type="PROSITE" id="PS50002"/>
    </source>
</evidence>
<keyword evidence="6" id="KW-1185">Reference proteome</keyword>
<protein>
    <submittedName>
        <fullName evidence="5">Sh3 domain-containing protein 19-like</fullName>
    </submittedName>
</protein>
<feature type="compositionally biased region" description="Pro residues" evidence="3">
    <location>
        <begin position="764"/>
        <end position="791"/>
    </location>
</feature>
<dbReference type="PANTHER" id="PTHR45929">
    <property type="entry name" value="JAK PATHWAY SIGNAL TRANSDUCTION ADAPTOR MOLECULE"/>
    <property type="match status" value="1"/>
</dbReference>
<name>A0AAV4AUZ0_9GAST</name>
<feature type="compositionally biased region" description="Low complexity" evidence="3">
    <location>
        <begin position="745"/>
        <end position="757"/>
    </location>
</feature>
<dbReference type="InterPro" id="IPR001452">
    <property type="entry name" value="SH3_domain"/>
</dbReference>
<dbReference type="EMBL" id="BLXT01004325">
    <property type="protein sequence ID" value="GFO11614.1"/>
    <property type="molecule type" value="Genomic_DNA"/>
</dbReference>
<dbReference type="SMART" id="SM00326">
    <property type="entry name" value="SH3"/>
    <property type="match status" value="5"/>
</dbReference>
<accession>A0AAV4AUZ0</accession>
<dbReference type="PANTHER" id="PTHR45929:SF2">
    <property type="entry name" value="SIGNAL TRANSDUCING ADAPTER MOLECULE 1"/>
    <property type="match status" value="1"/>
</dbReference>
<feature type="domain" description="SH3" evidence="4">
    <location>
        <begin position="1104"/>
        <end position="1162"/>
    </location>
</feature>
<feature type="compositionally biased region" description="Low complexity" evidence="3">
    <location>
        <begin position="388"/>
        <end position="402"/>
    </location>
</feature>
<feature type="compositionally biased region" description="Basic and acidic residues" evidence="3">
    <location>
        <begin position="1193"/>
        <end position="1206"/>
    </location>
</feature>
<dbReference type="PRINTS" id="PR00499">
    <property type="entry name" value="P67PHOX"/>
</dbReference>
<feature type="compositionally biased region" description="Basic and acidic residues" evidence="3">
    <location>
        <begin position="533"/>
        <end position="545"/>
    </location>
</feature>
<dbReference type="GO" id="GO:0043328">
    <property type="term" value="P:protein transport to vacuole involved in ubiquitin-dependent protein catabolic process via the multivesicular body sorting pathway"/>
    <property type="evidence" value="ECO:0007669"/>
    <property type="project" value="TreeGrafter"/>
</dbReference>
<feature type="compositionally biased region" description="Polar residues" evidence="3">
    <location>
        <begin position="499"/>
        <end position="508"/>
    </location>
</feature>
<dbReference type="Proteomes" id="UP000735302">
    <property type="component" value="Unassembled WGS sequence"/>
</dbReference>
<feature type="compositionally biased region" description="Basic and acidic residues" evidence="3">
    <location>
        <begin position="677"/>
        <end position="711"/>
    </location>
</feature>
<feature type="domain" description="SH3" evidence="4">
    <location>
        <begin position="1314"/>
        <end position="1375"/>
    </location>
</feature>
<keyword evidence="1 2" id="KW-0728">SH3 domain</keyword>
<feature type="compositionally biased region" description="Basic and acidic residues" evidence="3">
    <location>
        <begin position="894"/>
        <end position="907"/>
    </location>
</feature>
<dbReference type="InterPro" id="IPR036028">
    <property type="entry name" value="SH3-like_dom_sf"/>
</dbReference>
<feature type="compositionally biased region" description="Polar residues" evidence="3">
    <location>
        <begin position="840"/>
        <end position="855"/>
    </location>
</feature>
<feature type="compositionally biased region" description="Polar residues" evidence="3">
    <location>
        <begin position="565"/>
        <end position="574"/>
    </location>
</feature>
<feature type="region of interest" description="Disordered" evidence="3">
    <location>
        <begin position="1169"/>
        <end position="1224"/>
    </location>
</feature>
<dbReference type="Pfam" id="PF00018">
    <property type="entry name" value="SH3_1"/>
    <property type="match status" value="4"/>
</dbReference>
<feature type="compositionally biased region" description="Low complexity" evidence="3">
    <location>
        <begin position="792"/>
        <end position="815"/>
    </location>
</feature>
<dbReference type="InterPro" id="IPR050670">
    <property type="entry name" value="STAM"/>
</dbReference>
<evidence type="ECO:0000256" key="2">
    <source>
        <dbReference type="PROSITE-ProRule" id="PRU00192"/>
    </source>
</evidence>
<feature type="compositionally biased region" description="Low complexity" evidence="3">
    <location>
        <begin position="930"/>
        <end position="940"/>
    </location>
</feature>
<reference evidence="5 6" key="1">
    <citation type="journal article" date="2021" name="Elife">
        <title>Chloroplast acquisition without the gene transfer in kleptoplastic sea slugs, Plakobranchus ocellatus.</title>
        <authorList>
            <person name="Maeda T."/>
            <person name="Takahashi S."/>
            <person name="Yoshida T."/>
            <person name="Shimamura S."/>
            <person name="Takaki Y."/>
            <person name="Nagai Y."/>
            <person name="Toyoda A."/>
            <person name="Suzuki Y."/>
            <person name="Arimoto A."/>
            <person name="Ishii H."/>
            <person name="Satoh N."/>
            <person name="Nishiyama T."/>
            <person name="Hasebe M."/>
            <person name="Maruyama T."/>
            <person name="Minagawa J."/>
            <person name="Obokata J."/>
            <person name="Shigenobu S."/>
        </authorList>
    </citation>
    <scope>NUCLEOTIDE SEQUENCE [LARGE SCALE GENOMIC DNA]</scope>
</reference>
<feature type="compositionally biased region" description="Basic and acidic residues" evidence="3">
    <location>
        <begin position="1215"/>
        <end position="1224"/>
    </location>
</feature>
<feature type="compositionally biased region" description="Basic and acidic residues" evidence="3">
    <location>
        <begin position="201"/>
        <end position="213"/>
    </location>
</feature>
<comment type="caution">
    <text evidence="5">The sequence shown here is derived from an EMBL/GenBank/DDBJ whole genome shotgun (WGS) entry which is preliminary data.</text>
</comment>
<feature type="compositionally biased region" description="Pro residues" evidence="3">
    <location>
        <begin position="44"/>
        <end position="58"/>
    </location>
</feature>
<sequence length="1381" mass="148787">MGDNDGKNGGGAPLPPRPKRPTIIRPGQRISTVETDTPQAVPSRPAPFKPGTRPPPPVITHNPDASKDTYISHAAINGSKGPSNSKIGENSKRKLEITIVDARPMSEMGFRGDKGSSPGLKADTPPASQPPPLPDKNFVSKTSSSACDPPGRPPRPDSISSLAPGQPPPRPASVASFQQNQESQSRPKRPTIIRPGAPTKQEQEVGEQKDSDPPARPARPSARPAQKTPFGVTRQNSGHSSDDGSSNPTTGPPVLTRPTVFRPQRSLRTKEESESAEPVLLSRPPSIPASSPAGSVAPPVPLSRPNANPRPRPRSRVFPPDAVMKPDPQSPGDFTPESDSTLTSSSSQELSPSGSNLQTSSGKNGAAHDSSDNKEQLYSKIKKTAEKPSPSLEPVSSSVFPVQLRSTVPAIDVLPNKPRSSSLIGTSALRNSSSEVKKPPPPIKPKPKPKPKPQPSTPHEPDQNSQSFVGQNDDGGPSDLRKPSSPKLPVKVSSVPQVGNSASLSSISKSDRNSPAEVEFKSKPTAHPTPETNKPKDEDKGKDTDPPPLQPKQISSSFLARFEQLSKNDNTSINTTTTTKVSPVPLRKRDKTSPSDPPVPMRRPITIIGGPRQNRSGSNNSSTDNTNERPVSLADCDAAAPPENRSPDLSEAPPPLPTKRPITIIGMRSIAGASKVVEPKEAEVKKEANEEEYDKLASDEVISKPGMDDLRIAPPPASRPPPPSSLPRGKVPSSDEVPSELQPKSASSSVQQPLSSAHVSNQPARPPSRPSQPPAPSRPPQPSSRLPPPEQQPQLLPSQEHKPSSSSFPDSSADLSHLEKQSQSSSHTPQSELPPALSRPPQSSSHLPLSEQGSLPQPARPPQPLSQPIHKQAQALPSDSERKVTSDFSASPHTSEKIDFQPKKELLAETEPVQHRKKPARPGAPPPRPLSFAAASSAPLAPAPAPDDRYALEGDTVVLIKQLDQQWMVGSVAGEEGMFPVAFVKVKVPLGAGKSALSNWQESLEAWPVSTDDQKTELSEKPDKLSGPRCRARFDFEGDEENELAIEEGDIIRLLERVGDEWLKGELGGHKGIFPAAFVEVIEDLPLEAVAETPIEDSKSLPTDSSTVVKAVFDFEGQEGELTFLAGDEIEVLHKINTDWLLGKFRGQTGQFPASFVSHVPENLTSPEQEAGKLASSQSHSGEPKSSINTEVTCRRTIEHKHEKTQSVETKVHRRAEPVKVEEKPKVQEVDTQFKAPGAHFKSREEVLCVVRAMHDYEDPPLGDLPFKEGDMIDVVEFIGEDWGRGRLDNREGLFPLSFVAELEEVPPSPEPEPEKKYGRVLHDFEAEGPDDLSIKEGDVIELEDIADTQGNWRWGRLDGKRGMFPVVFVEELGAGIQTVV</sequence>
<feature type="region of interest" description="Disordered" evidence="3">
    <location>
        <begin position="1"/>
        <end position="948"/>
    </location>
</feature>
<feature type="domain" description="SH3" evidence="4">
    <location>
        <begin position="1025"/>
        <end position="1084"/>
    </location>
</feature>
<feature type="domain" description="SH3" evidence="4">
    <location>
        <begin position="1246"/>
        <end position="1305"/>
    </location>
</feature>
<evidence type="ECO:0000313" key="5">
    <source>
        <dbReference type="EMBL" id="GFO11614.1"/>
    </source>
</evidence>
<evidence type="ECO:0000256" key="3">
    <source>
        <dbReference type="SAM" id="MobiDB-lite"/>
    </source>
</evidence>
<dbReference type="CDD" id="cd00174">
    <property type="entry name" value="SH3"/>
    <property type="match status" value="2"/>
</dbReference>
<feature type="compositionally biased region" description="Low complexity" evidence="3">
    <location>
        <begin position="337"/>
        <end position="355"/>
    </location>
</feature>
<proteinExistence type="predicted"/>
<feature type="compositionally biased region" description="Polar residues" evidence="3">
    <location>
        <begin position="821"/>
        <end position="831"/>
    </location>
</feature>